<evidence type="ECO:0000256" key="8">
    <source>
        <dbReference type="ARBA" id="ARBA00023136"/>
    </source>
</evidence>
<name>D3RYD6_FERPA</name>
<organism evidence="12 13">
    <name type="scientific">Ferroglobus placidus (strain DSM 10642 / AEDII12DO)</name>
    <dbReference type="NCBI Taxonomy" id="589924"/>
    <lineage>
        <taxon>Archaea</taxon>
        <taxon>Methanobacteriati</taxon>
        <taxon>Methanobacteriota</taxon>
        <taxon>Archaeoglobi</taxon>
        <taxon>Archaeoglobales</taxon>
        <taxon>Archaeoglobaceae</taxon>
        <taxon>Ferroglobus</taxon>
    </lineage>
</organism>
<dbReference type="GO" id="GO:0042626">
    <property type="term" value="F:ATPase-coupled transmembrane transporter activity"/>
    <property type="evidence" value="ECO:0007669"/>
    <property type="project" value="TreeGrafter"/>
</dbReference>
<evidence type="ECO:0000256" key="5">
    <source>
        <dbReference type="ARBA" id="ARBA00022741"/>
    </source>
</evidence>
<keyword evidence="7" id="KW-1278">Translocase</keyword>
<dbReference type="PaxDb" id="589924-Ferp_1348"/>
<dbReference type="Pfam" id="PF00005">
    <property type="entry name" value="ABC_tran"/>
    <property type="match status" value="1"/>
</dbReference>
<evidence type="ECO:0000313" key="12">
    <source>
        <dbReference type="EMBL" id="ADC65499.1"/>
    </source>
</evidence>
<dbReference type="eggNOG" id="arCOG00203">
    <property type="taxonomic scope" value="Archaea"/>
</dbReference>
<protein>
    <recommendedName>
        <fullName evidence="10">ABC transporter ATP-binding protein</fullName>
    </recommendedName>
</protein>
<dbReference type="GO" id="GO:0016887">
    <property type="term" value="F:ATP hydrolysis activity"/>
    <property type="evidence" value="ECO:0007669"/>
    <property type="project" value="InterPro"/>
</dbReference>
<dbReference type="InterPro" id="IPR017871">
    <property type="entry name" value="ABC_transporter-like_CS"/>
</dbReference>
<keyword evidence="6 10" id="KW-0067">ATP-binding</keyword>
<dbReference type="NCBIfam" id="TIGR01166">
    <property type="entry name" value="cbiO"/>
    <property type="match status" value="1"/>
</dbReference>
<keyword evidence="5 10" id="KW-0547">Nucleotide-binding</keyword>
<dbReference type="InterPro" id="IPR003593">
    <property type="entry name" value="AAA+_ATPase"/>
</dbReference>
<dbReference type="AlphaFoldDB" id="D3RYD6"/>
<dbReference type="Gene3D" id="3.40.50.300">
    <property type="entry name" value="P-loop containing nucleotide triphosphate hydrolases"/>
    <property type="match status" value="1"/>
</dbReference>
<sequence>MIEALDLWFSYGDRDVLKGVNFRAKKGEVTVLMGRNGAGKTTLLLHLNGLLKPKKGKLIVEGKKIRYTKSDLKWLRRKVAFVFQNPDDQIIAPGVYQEVAFGPVNLRMGNVEEIVKNSLKAVGLEGYENRLCSTLSGGEKKRLAIASALAMNPDYIVMDEPTAGVDAEGFNSTVEIVEKLKEEKGVIVSTHDLDFARAVGDKFVFMDGGKIVYEGDSIDYELARKCGIRTFFSGELVVVSHDGTIPDGDFDFIAAMGVKAKKRVEKEGINLDIASATLERSILRALEGHSVLLVCSAEMLHVVKREVSKFPVNVKFLASLESYEEKAIEVKDGSKNSLL</sequence>
<dbReference type="SUPFAM" id="SSF52540">
    <property type="entry name" value="P-loop containing nucleoside triphosphate hydrolases"/>
    <property type="match status" value="1"/>
</dbReference>
<feature type="domain" description="ABC transporter" evidence="11">
    <location>
        <begin position="2"/>
        <end position="233"/>
    </location>
</feature>
<comment type="subcellular location">
    <subcellularLocation>
        <location evidence="1 10">Cell membrane</location>
        <topology evidence="1 10">Peripheral membrane protein</topology>
    </subcellularLocation>
</comment>
<dbReference type="OrthoDB" id="18209at2157"/>
<evidence type="ECO:0000256" key="7">
    <source>
        <dbReference type="ARBA" id="ARBA00022967"/>
    </source>
</evidence>
<dbReference type="GO" id="GO:0006824">
    <property type="term" value="P:cobalt ion transport"/>
    <property type="evidence" value="ECO:0007669"/>
    <property type="project" value="InterPro"/>
</dbReference>
<dbReference type="InterPro" id="IPR027417">
    <property type="entry name" value="P-loop_NTPase"/>
</dbReference>
<dbReference type="HOGENOM" id="CLU_000604_13_2_2"/>
<dbReference type="InterPro" id="IPR003439">
    <property type="entry name" value="ABC_transporter-like_ATP-bd"/>
</dbReference>
<evidence type="ECO:0000256" key="6">
    <source>
        <dbReference type="ARBA" id="ARBA00022840"/>
    </source>
</evidence>
<gene>
    <name evidence="12" type="ordered locus">Ferp_1348</name>
</gene>
<evidence type="ECO:0000256" key="3">
    <source>
        <dbReference type="ARBA" id="ARBA00022448"/>
    </source>
</evidence>
<dbReference type="STRING" id="589924.Ferp_1348"/>
<evidence type="ECO:0000313" key="13">
    <source>
        <dbReference type="Proteomes" id="UP000002613"/>
    </source>
</evidence>
<comment type="function">
    <text evidence="10">Part of an ABC transporter complex. Responsible for energy coupling to the transport system.</text>
</comment>
<accession>D3RYD6</accession>
<dbReference type="GeneID" id="8778864"/>
<evidence type="ECO:0000256" key="1">
    <source>
        <dbReference type="ARBA" id="ARBA00004202"/>
    </source>
</evidence>
<keyword evidence="8 10" id="KW-0472">Membrane</keyword>
<proteinExistence type="inferred from homology"/>
<dbReference type="PANTHER" id="PTHR43553">
    <property type="entry name" value="HEAVY METAL TRANSPORTER"/>
    <property type="match status" value="1"/>
</dbReference>
<evidence type="ECO:0000256" key="4">
    <source>
        <dbReference type="ARBA" id="ARBA00022475"/>
    </source>
</evidence>
<dbReference type="EMBL" id="CP001899">
    <property type="protein sequence ID" value="ADC65499.1"/>
    <property type="molecule type" value="Genomic_DNA"/>
</dbReference>
<dbReference type="PROSITE" id="PS00211">
    <property type="entry name" value="ABC_TRANSPORTER_1"/>
    <property type="match status" value="1"/>
</dbReference>
<dbReference type="InterPro" id="IPR015856">
    <property type="entry name" value="ABC_transpr_CbiO/EcfA_su"/>
</dbReference>
<evidence type="ECO:0000256" key="9">
    <source>
        <dbReference type="ARBA" id="ARBA00025157"/>
    </source>
</evidence>
<dbReference type="RefSeq" id="WP_012965842.1">
    <property type="nucleotide sequence ID" value="NC_013849.1"/>
</dbReference>
<dbReference type="GO" id="GO:0043190">
    <property type="term" value="C:ATP-binding cassette (ABC) transporter complex"/>
    <property type="evidence" value="ECO:0007669"/>
    <property type="project" value="TreeGrafter"/>
</dbReference>
<dbReference type="SMART" id="SM00382">
    <property type="entry name" value="AAA"/>
    <property type="match status" value="1"/>
</dbReference>
<comment type="function">
    <text evidence="9">Probably part of an ABC transporter complex. Responsible for energy coupling to the transport system.</text>
</comment>
<keyword evidence="4 10" id="KW-1003">Cell membrane</keyword>
<dbReference type="Proteomes" id="UP000002613">
    <property type="component" value="Chromosome"/>
</dbReference>
<dbReference type="KEGG" id="fpl:Ferp_1348"/>
<evidence type="ECO:0000259" key="11">
    <source>
        <dbReference type="PROSITE" id="PS50893"/>
    </source>
</evidence>
<keyword evidence="3 10" id="KW-0813">Transport</keyword>
<dbReference type="InterPro" id="IPR050095">
    <property type="entry name" value="ECF_ABC_transporter_ATP-bd"/>
</dbReference>
<reference evidence="13" key="1">
    <citation type="submission" date="2010-02" db="EMBL/GenBank/DDBJ databases">
        <title>Complete sequence of Ferroglobus placidus DSM 10642.</title>
        <authorList>
            <consortium name="US DOE Joint Genome Institute"/>
            <person name="Lucas S."/>
            <person name="Copeland A."/>
            <person name="Lapidus A."/>
            <person name="Cheng J.-F."/>
            <person name="Bruce D."/>
            <person name="Goodwin L."/>
            <person name="Pitluck S."/>
            <person name="Saunders E."/>
            <person name="Brettin T."/>
            <person name="Detter J.C."/>
            <person name="Han C."/>
            <person name="Tapia R."/>
            <person name="Larimer F."/>
            <person name="Land M."/>
            <person name="Hauser L."/>
            <person name="Kyrpides N."/>
            <person name="Ivanova N."/>
            <person name="Holmes D."/>
            <person name="Lovley D."/>
            <person name="Kyrpides N."/>
            <person name="Anderson I.J."/>
            <person name="Woyke T."/>
        </authorList>
    </citation>
    <scope>NUCLEOTIDE SEQUENCE [LARGE SCALE GENOMIC DNA]</scope>
    <source>
        <strain evidence="13">DSM 10642 / AEDII12DO</strain>
    </source>
</reference>
<evidence type="ECO:0000256" key="2">
    <source>
        <dbReference type="ARBA" id="ARBA00005417"/>
    </source>
</evidence>
<dbReference type="CDD" id="cd03225">
    <property type="entry name" value="ABC_cobalt_CbiO_domain1"/>
    <property type="match status" value="1"/>
</dbReference>
<reference evidence="12 13" key="2">
    <citation type="journal article" date="2011" name="Stand. Genomic Sci.">
        <title>Complete genome sequence of Ferroglobus placidus AEDII12DO.</title>
        <authorList>
            <person name="Anderson I."/>
            <person name="Risso C."/>
            <person name="Holmes D."/>
            <person name="Lucas S."/>
            <person name="Copeland A."/>
            <person name="Lapidus A."/>
            <person name="Cheng J.F."/>
            <person name="Bruce D."/>
            <person name="Goodwin L."/>
            <person name="Pitluck S."/>
            <person name="Saunders E."/>
            <person name="Brettin T."/>
            <person name="Detter J.C."/>
            <person name="Han C."/>
            <person name="Tapia R."/>
            <person name="Larimer F."/>
            <person name="Land M."/>
            <person name="Hauser L."/>
            <person name="Woyke T."/>
            <person name="Lovley D."/>
            <person name="Kyrpides N."/>
            <person name="Ivanova N."/>
        </authorList>
    </citation>
    <scope>NUCLEOTIDE SEQUENCE [LARGE SCALE GENOMIC DNA]</scope>
    <source>
        <strain evidence="13">DSM 10642 / AEDII12DO</strain>
    </source>
</reference>
<comment type="similarity">
    <text evidence="2 10">Belongs to the ABC transporter superfamily.</text>
</comment>
<dbReference type="PANTHER" id="PTHR43553:SF24">
    <property type="entry name" value="ENERGY-COUPLING FACTOR TRANSPORTER ATP-BINDING PROTEIN ECFA1"/>
    <property type="match status" value="1"/>
</dbReference>
<dbReference type="GO" id="GO:0005524">
    <property type="term" value="F:ATP binding"/>
    <property type="evidence" value="ECO:0007669"/>
    <property type="project" value="UniProtKB-UniRule"/>
</dbReference>
<evidence type="ECO:0000256" key="10">
    <source>
        <dbReference type="RuleBase" id="RU364103"/>
    </source>
</evidence>
<keyword evidence="13" id="KW-1185">Reference proteome</keyword>
<dbReference type="PROSITE" id="PS50893">
    <property type="entry name" value="ABC_TRANSPORTER_2"/>
    <property type="match status" value="1"/>
</dbReference>
<dbReference type="InterPro" id="IPR005876">
    <property type="entry name" value="Co_trans_ATP-bd"/>
</dbReference>